<evidence type="ECO:0000313" key="2">
    <source>
        <dbReference type="Proteomes" id="UP001153269"/>
    </source>
</evidence>
<evidence type="ECO:0000313" key="1">
    <source>
        <dbReference type="EMBL" id="CAB1435381.1"/>
    </source>
</evidence>
<keyword evidence="2" id="KW-1185">Reference proteome</keyword>
<dbReference type="EMBL" id="CADEAL010001768">
    <property type="protein sequence ID" value="CAB1435381.1"/>
    <property type="molecule type" value="Genomic_DNA"/>
</dbReference>
<sequence>MSVSCVRYGLQAEGDPASNWGPSEFCETRGGRVDGDRVGERCHQNVSSSAPVLVNLRVLRDVCPCYRKRSQPPELSMQSCRRAADMVQDQGRVRQSSDTSVCFAGCTSRSEMIDVFSLHNDETPVESCRKGHGRD</sequence>
<dbReference type="Proteomes" id="UP001153269">
    <property type="component" value="Unassembled WGS sequence"/>
</dbReference>
<name>A0A9N7URD0_PLEPL</name>
<accession>A0A9N7URD0</accession>
<reference evidence="1" key="1">
    <citation type="submission" date="2020-03" db="EMBL/GenBank/DDBJ databases">
        <authorList>
            <person name="Weist P."/>
        </authorList>
    </citation>
    <scope>NUCLEOTIDE SEQUENCE</scope>
</reference>
<proteinExistence type="predicted"/>
<comment type="caution">
    <text evidence="1">The sequence shown here is derived from an EMBL/GenBank/DDBJ whole genome shotgun (WGS) entry which is preliminary data.</text>
</comment>
<organism evidence="1 2">
    <name type="scientific">Pleuronectes platessa</name>
    <name type="common">European plaice</name>
    <dbReference type="NCBI Taxonomy" id="8262"/>
    <lineage>
        <taxon>Eukaryota</taxon>
        <taxon>Metazoa</taxon>
        <taxon>Chordata</taxon>
        <taxon>Craniata</taxon>
        <taxon>Vertebrata</taxon>
        <taxon>Euteleostomi</taxon>
        <taxon>Actinopterygii</taxon>
        <taxon>Neopterygii</taxon>
        <taxon>Teleostei</taxon>
        <taxon>Neoteleostei</taxon>
        <taxon>Acanthomorphata</taxon>
        <taxon>Carangaria</taxon>
        <taxon>Pleuronectiformes</taxon>
        <taxon>Pleuronectoidei</taxon>
        <taxon>Pleuronectidae</taxon>
        <taxon>Pleuronectes</taxon>
    </lineage>
</organism>
<dbReference type="AlphaFoldDB" id="A0A9N7URD0"/>
<gene>
    <name evidence="1" type="ORF">PLEPLA_LOCUS23463</name>
</gene>
<protein>
    <submittedName>
        <fullName evidence="1">Uncharacterized protein</fullName>
    </submittedName>
</protein>